<dbReference type="EMBL" id="FZMP01000058">
    <property type="protein sequence ID" value="SNQ60007.1"/>
    <property type="molecule type" value="Genomic_DNA"/>
</dbReference>
<dbReference type="Proteomes" id="UP000218615">
    <property type="component" value="Unassembled WGS sequence"/>
</dbReference>
<gene>
    <name evidence="2" type="ORF">MNV_1500021</name>
</gene>
<evidence type="ECO:0000256" key="1">
    <source>
        <dbReference type="SAM" id="MobiDB-lite"/>
    </source>
</evidence>
<evidence type="ECO:0000313" key="3">
    <source>
        <dbReference type="Proteomes" id="UP000218615"/>
    </source>
</evidence>
<sequence length="745" mass="83051">MNRSSSPKSDTIIKIFFKLIFFVSISLIILPVSWAEEEKHEQEADWKYAKDVNEQDITWVSTLNQTMKWGDRVNIKDWALGNFTVELTDLMKDATNSRIIGTLMTVTGENKRSQVTMGSDESQTVAFEAPLYDDEMKISASIDGERTWSRELFEPNISVQVYLRGKPDINISYSIYNEDPASNTNLNTTDTLESNKFFYIQVSIENKGNATLKDALLDVNLTNFTTQEQTAVQREGVSFKYTGSSVIYDLNDLKVGDKRVLNLSVISPVSPVNKTFIIPMKLTGSDNKNVHYTFRIEKQLIIKPFIDVKKQVALYVNYSGADVLYVNELFRTLLTMKNNGNQDVMINLTDSVPDSFAYQTKENESLNWSVIIPPKSSRTISYSIKPIKYIETVLIPKATAKFELEGKIYSVESNDIEVKIKGSDVSLTKDVKINQQDNGIINATVIVGARNLGDQRVSLKIMDILPDNASLTNGTTSQENIFLEKNELFSYSYEISIPSGEEIILPAAKGYYIDFRTYLEKDNSNKEDIWRKIESNQPVIGPRQPTPAIAPENVDPKQKNISLSNDENITLPALAEKEERKTKLGIIKNFILMFIGSITGKQGIEESQAASLMEIQPVIKRIEETHSSFTWTVGWERQEDVNASSGTWKVSGTPGSKVAVSFTGTGVALLYSAGQDGGTASIEVDGKAYPDIDMYSSIPYSKINMTIASGLENTQHTLSITVSGKKNPAASSSLIVVDAVEVTRS</sequence>
<proteinExistence type="predicted"/>
<accession>A0A284VLD3</accession>
<keyword evidence="3" id="KW-1185">Reference proteome</keyword>
<feature type="region of interest" description="Disordered" evidence="1">
    <location>
        <begin position="540"/>
        <end position="560"/>
    </location>
</feature>
<organism evidence="2 3">
    <name type="scientific">Candidatus Methanoperedens nitratireducens</name>
    <dbReference type="NCBI Taxonomy" id="1392998"/>
    <lineage>
        <taxon>Archaea</taxon>
        <taxon>Methanobacteriati</taxon>
        <taxon>Methanobacteriota</taxon>
        <taxon>Stenosarchaea group</taxon>
        <taxon>Methanomicrobia</taxon>
        <taxon>Methanosarcinales</taxon>
        <taxon>ANME-2 cluster</taxon>
        <taxon>Candidatus Methanoperedentaceae</taxon>
        <taxon>Candidatus Methanoperedens</taxon>
    </lineage>
</organism>
<reference evidence="3" key="1">
    <citation type="submission" date="2017-06" db="EMBL/GenBank/DDBJ databases">
        <authorList>
            <person name="Cremers G."/>
        </authorList>
    </citation>
    <scope>NUCLEOTIDE SEQUENCE [LARGE SCALE GENOMIC DNA]</scope>
</reference>
<dbReference type="AlphaFoldDB" id="A0A284VLD3"/>
<evidence type="ECO:0008006" key="4">
    <source>
        <dbReference type="Google" id="ProtNLM"/>
    </source>
</evidence>
<name>A0A284VLD3_9EURY</name>
<dbReference type="Gene3D" id="2.60.120.260">
    <property type="entry name" value="Galactose-binding domain-like"/>
    <property type="match status" value="1"/>
</dbReference>
<protein>
    <recommendedName>
        <fullName evidence="4">DUF11 domain-containing protein</fullName>
    </recommendedName>
</protein>
<evidence type="ECO:0000313" key="2">
    <source>
        <dbReference type="EMBL" id="SNQ60007.1"/>
    </source>
</evidence>